<reference evidence="3" key="2">
    <citation type="submission" date="2023-06" db="EMBL/GenBank/DDBJ databases">
        <authorList>
            <consortium name="Lawrence Berkeley National Laboratory"/>
            <person name="Haridas S."/>
            <person name="Hensen N."/>
            <person name="Bonometti L."/>
            <person name="Westerberg I."/>
            <person name="Brannstrom I.O."/>
            <person name="Guillou S."/>
            <person name="Cros-Aarteil S."/>
            <person name="Calhoun S."/>
            <person name="Kuo A."/>
            <person name="Mondo S."/>
            <person name="Pangilinan J."/>
            <person name="Riley R."/>
            <person name="Labutti K."/>
            <person name="Andreopoulos B."/>
            <person name="Lipzen A."/>
            <person name="Chen C."/>
            <person name="Yanf M."/>
            <person name="Daum C."/>
            <person name="Ng V."/>
            <person name="Clum A."/>
            <person name="Steindorff A."/>
            <person name="Ohm R."/>
            <person name="Martin F."/>
            <person name="Silar P."/>
            <person name="Natvig D."/>
            <person name="Lalanne C."/>
            <person name="Gautier V."/>
            <person name="Ament-Velasquez S.L."/>
            <person name="Kruys A."/>
            <person name="Hutchinson M.I."/>
            <person name="Powell A.J."/>
            <person name="Barry K."/>
            <person name="Miller A.N."/>
            <person name="Grigoriev I.V."/>
            <person name="Debuchy R."/>
            <person name="Gladieux P."/>
            <person name="Thoren M.H."/>
            <person name="Johannesson H."/>
        </authorList>
    </citation>
    <scope>NUCLEOTIDE SEQUENCE</scope>
    <source>
        <strain evidence="3">CBS 958.72</strain>
    </source>
</reference>
<dbReference type="Proteomes" id="UP001287356">
    <property type="component" value="Unassembled WGS sequence"/>
</dbReference>
<proteinExistence type="predicted"/>
<feature type="compositionally biased region" description="Acidic residues" evidence="2">
    <location>
        <begin position="125"/>
        <end position="139"/>
    </location>
</feature>
<protein>
    <recommendedName>
        <fullName evidence="1">Vacuolar ATPase assembly protein VMA22</fullName>
    </recommendedName>
</protein>
<feature type="region of interest" description="Disordered" evidence="2">
    <location>
        <begin position="123"/>
        <end position="181"/>
    </location>
</feature>
<feature type="region of interest" description="Disordered" evidence="2">
    <location>
        <begin position="1"/>
        <end position="33"/>
    </location>
</feature>
<keyword evidence="4" id="KW-1185">Reference proteome</keyword>
<evidence type="ECO:0000256" key="2">
    <source>
        <dbReference type="SAM" id="MobiDB-lite"/>
    </source>
</evidence>
<dbReference type="PANTHER" id="PTHR31996">
    <property type="entry name" value="COILED-COIL DOMAIN-CONTAINING PROTEIN 115"/>
    <property type="match status" value="1"/>
</dbReference>
<dbReference type="AlphaFoldDB" id="A0AAE0NEV7"/>
<evidence type="ECO:0000256" key="1">
    <source>
        <dbReference type="ARBA" id="ARBA00093634"/>
    </source>
</evidence>
<feature type="compositionally biased region" description="Low complexity" evidence="2">
    <location>
        <begin position="158"/>
        <end position="167"/>
    </location>
</feature>
<dbReference type="GO" id="GO:0051082">
    <property type="term" value="F:unfolded protein binding"/>
    <property type="evidence" value="ECO:0007669"/>
    <property type="project" value="TreeGrafter"/>
</dbReference>
<gene>
    <name evidence="3" type="ORF">B0T24DRAFT_614671</name>
</gene>
<name>A0AAE0NEV7_9PEZI</name>
<reference evidence="3" key="1">
    <citation type="journal article" date="2023" name="Mol. Phylogenet. Evol.">
        <title>Genome-scale phylogeny and comparative genomics of the fungal order Sordariales.</title>
        <authorList>
            <person name="Hensen N."/>
            <person name="Bonometti L."/>
            <person name="Westerberg I."/>
            <person name="Brannstrom I.O."/>
            <person name="Guillou S."/>
            <person name="Cros-Aarteil S."/>
            <person name="Calhoun S."/>
            <person name="Haridas S."/>
            <person name="Kuo A."/>
            <person name="Mondo S."/>
            <person name="Pangilinan J."/>
            <person name="Riley R."/>
            <person name="LaButti K."/>
            <person name="Andreopoulos B."/>
            <person name="Lipzen A."/>
            <person name="Chen C."/>
            <person name="Yan M."/>
            <person name="Daum C."/>
            <person name="Ng V."/>
            <person name="Clum A."/>
            <person name="Steindorff A."/>
            <person name="Ohm R.A."/>
            <person name="Martin F."/>
            <person name="Silar P."/>
            <person name="Natvig D.O."/>
            <person name="Lalanne C."/>
            <person name="Gautier V."/>
            <person name="Ament-Velasquez S.L."/>
            <person name="Kruys A."/>
            <person name="Hutchinson M.I."/>
            <person name="Powell A.J."/>
            <person name="Barry K."/>
            <person name="Miller A.N."/>
            <person name="Grigoriev I.V."/>
            <person name="Debuchy R."/>
            <person name="Gladieux P."/>
            <person name="Hiltunen Thoren M."/>
            <person name="Johannesson H."/>
        </authorList>
    </citation>
    <scope>NUCLEOTIDE SEQUENCE</scope>
    <source>
        <strain evidence="3">CBS 958.72</strain>
    </source>
</reference>
<feature type="region of interest" description="Disordered" evidence="2">
    <location>
        <begin position="235"/>
        <end position="267"/>
    </location>
</feature>
<dbReference type="PANTHER" id="PTHR31996:SF2">
    <property type="entry name" value="COILED-COIL DOMAIN-CONTAINING PROTEIN 115"/>
    <property type="match status" value="1"/>
</dbReference>
<dbReference type="GO" id="GO:1990871">
    <property type="term" value="C:Vma12-Vma22 assembly complex"/>
    <property type="evidence" value="ECO:0007669"/>
    <property type="project" value="TreeGrafter"/>
</dbReference>
<dbReference type="EMBL" id="JAULSN010000002">
    <property type="protein sequence ID" value="KAK3380251.1"/>
    <property type="molecule type" value="Genomic_DNA"/>
</dbReference>
<dbReference type="InterPro" id="IPR040357">
    <property type="entry name" value="Vma22/CCDC115"/>
</dbReference>
<accession>A0AAE0NEV7</accession>
<dbReference type="GO" id="GO:0070072">
    <property type="term" value="P:vacuolar proton-transporting V-type ATPase complex assembly"/>
    <property type="evidence" value="ECO:0007669"/>
    <property type="project" value="InterPro"/>
</dbReference>
<organism evidence="3 4">
    <name type="scientific">Lasiosphaeria ovina</name>
    <dbReference type="NCBI Taxonomy" id="92902"/>
    <lineage>
        <taxon>Eukaryota</taxon>
        <taxon>Fungi</taxon>
        <taxon>Dikarya</taxon>
        <taxon>Ascomycota</taxon>
        <taxon>Pezizomycotina</taxon>
        <taxon>Sordariomycetes</taxon>
        <taxon>Sordariomycetidae</taxon>
        <taxon>Sordariales</taxon>
        <taxon>Lasiosphaeriaceae</taxon>
        <taxon>Lasiosphaeria</taxon>
    </lineage>
</organism>
<comment type="caution">
    <text evidence="3">The sequence shown here is derived from an EMBL/GenBank/DDBJ whole genome shotgun (WGS) entry which is preliminary data.</text>
</comment>
<sequence length="267" mass="29362">MEQDRAETRAAGGTEAGGPQQQPLVPNPSPSVADYDDALDSLLLRYLSLLDEYTRLRAALGALQSTVFQSLARANFTAERGVRHYGQDYYDERMQATRRLRVTSAPSAPGAGGSPVFEVVAHSPEDDDKDEDEAAEVEVEPANGVDEQQANEEKPKEQQQQPAQNNNKTKKKKPKPHDPLRWFGVLTPMALRAAQGQAAEAVQGLIPRLATVSAEMAGVEVEVRRTRKKRAKAVAADLKRQQEEEKQTLEKRVDGQDKPGRAEVLAE</sequence>
<feature type="compositionally biased region" description="Basic and acidic residues" evidence="2">
    <location>
        <begin position="237"/>
        <end position="261"/>
    </location>
</feature>
<evidence type="ECO:0000313" key="4">
    <source>
        <dbReference type="Proteomes" id="UP001287356"/>
    </source>
</evidence>
<dbReference type="Pfam" id="PF21730">
    <property type="entry name" value="Vma22_CCDC115"/>
    <property type="match status" value="1"/>
</dbReference>
<evidence type="ECO:0000313" key="3">
    <source>
        <dbReference type="EMBL" id="KAK3380251.1"/>
    </source>
</evidence>